<evidence type="ECO:0000256" key="5">
    <source>
        <dbReference type="ARBA" id="ARBA00023002"/>
    </source>
</evidence>
<comment type="cofactor">
    <cofactor evidence="1">
        <name>heme</name>
        <dbReference type="ChEBI" id="CHEBI:30413"/>
    </cofactor>
</comment>
<dbReference type="FunFam" id="1.10.630.10:FF:000018">
    <property type="entry name" value="Cytochrome P450 monooxygenase"/>
    <property type="match status" value="1"/>
</dbReference>
<dbReference type="GO" id="GO:0005506">
    <property type="term" value="F:iron ion binding"/>
    <property type="evidence" value="ECO:0007669"/>
    <property type="project" value="InterPro"/>
</dbReference>
<dbReference type="PANTHER" id="PTHR46696">
    <property type="entry name" value="P450, PUTATIVE (EUROFUNG)-RELATED"/>
    <property type="match status" value="1"/>
</dbReference>
<dbReference type="PANTHER" id="PTHR46696:SF4">
    <property type="entry name" value="BIOTIN BIOSYNTHESIS CYTOCHROME P450"/>
    <property type="match status" value="1"/>
</dbReference>
<organism evidence="8 9">
    <name type="scientific">Rhodococcus opacus</name>
    <name type="common">Nocardia opaca</name>
    <dbReference type="NCBI Taxonomy" id="37919"/>
    <lineage>
        <taxon>Bacteria</taxon>
        <taxon>Bacillati</taxon>
        <taxon>Actinomycetota</taxon>
        <taxon>Actinomycetes</taxon>
        <taxon>Mycobacteriales</taxon>
        <taxon>Nocardiaceae</taxon>
        <taxon>Rhodococcus</taxon>
    </lineage>
</organism>
<dbReference type="CDD" id="cd11033">
    <property type="entry name" value="CYP142-like"/>
    <property type="match status" value="1"/>
</dbReference>
<protein>
    <submittedName>
        <fullName evidence="8">Cytochrome P450</fullName>
    </submittedName>
</protein>
<sequence>MSNSAMISPGTRAFWERSHIGRLALFEGLRARPAIVFHTEAAGPGFWSVVGYDHVVAVSRNPEVFSSAKGFTIDDVPVEILEFAMSMIAMDNPRHRELRSLVQSAFTAASVRGVTDRIRRDAAQIAADVPQNAVFDFVSQVANRLPVQVICELLGIPESDRSTIVHLAGDVISGGGQEFATAPGGAAGLGQIYGYAMELGERRKADPGDDLTSRLTATVDGRSLTPAEFGSFVILLITAGFETTRQALAWALHLLSAHPDQMQLLQTDFAGHIEGTIDEVIRYASPVPYMRRTATVDTDLGGAHIRTGDKVVMWYLSANHDESVFADPGRFDITRPNAGKHLGFGAKDIHHCLGVNLARAELRVMLEELLTAHPGICAVGEPELLLSAFVSGIGALPAHT</sequence>
<gene>
    <name evidence="8" type="ORF">EP51_40660</name>
</gene>
<keyword evidence="6" id="KW-0408">Iron</keyword>
<keyword evidence="7" id="KW-0503">Monooxygenase</keyword>
<dbReference type="InterPro" id="IPR002397">
    <property type="entry name" value="Cyt_P450_B"/>
</dbReference>
<evidence type="ECO:0000256" key="3">
    <source>
        <dbReference type="ARBA" id="ARBA00022617"/>
    </source>
</evidence>
<name>A0A076F441_RHOOP</name>
<keyword evidence="5" id="KW-0560">Oxidoreductase</keyword>
<dbReference type="PRINTS" id="PR00385">
    <property type="entry name" value="P450"/>
</dbReference>
<evidence type="ECO:0000256" key="6">
    <source>
        <dbReference type="ARBA" id="ARBA00023004"/>
    </source>
</evidence>
<dbReference type="PRINTS" id="PR00359">
    <property type="entry name" value="BP450"/>
</dbReference>
<keyword evidence="3" id="KW-0349">Heme</keyword>
<dbReference type="GO" id="GO:0020037">
    <property type="term" value="F:heme binding"/>
    <property type="evidence" value="ECO:0007669"/>
    <property type="project" value="InterPro"/>
</dbReference>
<dbReference type="GO" id="GO:0006707">
    <property type="term" value="P:cholesterol catabolic process"/>
    <property type="evidence" value="ECO:0007669"/>
    <property type="project" value="TreeGrafter"/>
</dbReference>
<reference evidence="8 9" key="1">
    <citation type="submission" date="2014-07" db="EMBL/GenBank/DDBJ databases">
        <title>Genome Sequence of Rhodococcus opacus Strain R7, a Biodegrader of Mono- and Polycyclic Aromatic Hydrocarbons.</title>
        <authorList>
            <person name="Di Gennaro P."/>
            <person name="Zampolli J."/>
            <person name="Presti I."/>
            <person name="Cappelletti M."/>
            <person name="D'Ursi P."/>
            <person name="Orro A."/>
            <person name="Mezzelani A."/>
            <person name="Milanesi L."/>
        </authorList>
    </citation>
    <scope>NUCLEOTIDE SEQUENCE [LARGE SCALE GENOMIC DNA]</scope>
    <source>
        <strain evidence="8 9">R7</strain>
        <plasmid evidence="8">pPDG1</plasmid>
    </source>
</reference>
<dbReference type="AlphaFoldDB" id="A0A076F441"/>
<accession>A0A076F441</accession>
<dbReference type="GO" id="GO:0008395">
    <property type="term" value="F:steroid hydroxylase activity"/>
    <property type="evidence" value="ECO:0007669"/>
    <property type="project" value="TreeGrafter"/>
</dbReference>
<proteinExistence type="inferred from homology"/>
<dbReference type="InterPro" id="IPR036396">
    <property type="entry name" value="Cyt_P450_sf"/>
</dbReference>
<dbReference type="Pfam" id="PF00067">
    <property type="entry name" value="p450"/>
    <property type="match status" value="1"/>
</dbReference>
<evidence type="ECO:0000256" key="7">
    <source>
        <dbReference type="ARBA" id="ARBA00023033"/>
    </source>
</evidence>
<evidence type="ECO:0000313" key="9">
    <source>
        <dbReference type="Proteomes" id="UP000028488"/>
    </source>
</evidence>
<geneLocation type="plasmid" evidence="8 9">
    <name>pPDG1</name>
</geneLocation>
<dbReference type="InterPro" id="IPR001128">
    <property type="entry name" value="Cyt_P450"/>
</dbReference>
<evidence type="ECO:0000256" key="1">
    <source>
        <dbReference type="ARBA" id="ARBA00001971"/>
    </source>
</evidence>
<keyword evidence="4" id="KW-0479">Metal-binding</keyword>
<evidence type="ECO:0000256" key="4">
    <source>
        <dbReference type="ARBA" id="ARBA00022723"/>
    </source>
</evidence>
<evidence type="ECO:0000313" key="8">
    <source>
        <dbReference type="EMBL" id="AII10559.1"/>
    </source>
</evidence>
<dbReference type="Gene3D" id="1.10.630.10">
    <property type="entry name" value="Cytochrome P450"/>
    <property type="match status" value="1"/>
</dbReference>
<comment type="similarity">
    <text evidence="2">Belongs to the cytochrome P450 family.</text>
</comment>
<keyword evidence="8" id="KW-0614">Plasmid</keyword>
<dbReference type="Proteomes" id="UP000028488">
    <property type="component" value="Plasmid pPDG1"/>
</dbReference>
<dbReference type="SUPFAM" id="SSF48264">
    <property type="entry name" value="Cytochrome P450"/>
    <property type="match status" value="1"/>
</dbReference>
<dbReference type="EMBL" id="CP008948">
    <property type="protein sequence ID" value="AII10559.1"/>
    <property type="molecule type" value="Genomic_DNA"/>
</dbReference>
<dbReference type="GO" id="GO:0036199">
    <property type="term" value="F:cholest-4-en-3-one 26-monooxygenase activity"/>
    <property type="evidence" value="ECO:0007669"/>
    <property type="project" value="TreeGrafter"/>
</dbReference>
<evidence type="ECO:0000256" key="2">
    <source>
        <dbReference type="ARBA" id="ARBA00010617"/>
    </source>
</evidence>